<sequence>MMAENSTQPEDGVRQEQKDIPQDALSAVLTPIGWFFAILFLFVTAFTLYEVVMRYAFNAPTFWVHETTTAMTALCFAFGGAYCLGTDRHIRVVLIYEAVSPAYRRILDICISVVGMAACALMAWAAYSLAQKAFFTPSGGFRIETSGSAWNPPTPAIVKAFLFITLCLMTVQFALQAIRHFRRKPSEQIHHGGSEHGALDV</sequence>
<dbReference type="GO" id="GO:0015740">
    <property type="term" value="P:C4-dicarboxylate transport"/>
    <property type="evidence" value="ECO:0007669"/>
    <property type="project" value="TreeGrafter"/>
</dbReference>
<feature type="transmembrane region" description="Helical" evidence="9">
    <location>
        <begin position="106"/>
        <end position="127"/>
    </location>
</feature>
<gene>
    <name evidence="11" type="ORF">FP2506_09411</name>
</gene>
<keyword evidence="4 9" id="KW-0997">Cell inner membrane</keyword>
<accession>Q0G5L4</accession>
<organism evidence="11 12">
    <name type="scientific">Fulvimarina pelagi HTCC2506</name>
    <dbReference type="NCBI Taxonomy" id="314231"/>
    <lineage>
        <taxon>Bacteria</taxon>
        <taxon>Pseudomonadati</taxon>
        <taxon>Pseudomonadota</taxon>
        <taxon>Alphaproteobacteria</taxon>
        <taxon>Hyphomicrobiales</taxon>
        <taxon>Aurantimonadaceae</taxon>
        <taxon>Fulvimarina</taxon>
    </lineage>
</organism>
<feature type="transmembrane region" description="Helical" evidence="9">
    <location>
        <begin position="69"/>
        <end position="85"/>
    </location>
</feature>
<dbReference type="HOGENOM" id="CLU_086356_2_1_5"/>
<feature type="transmembrane region" description="Helical" evidence="9">
    <location>
        <begin position="156"/>
        <end position="175"/>
    </location>
</feature>
<evidence type="ECO:0000256" key="4">
    <source>
        <dbReference type="ARBA" id="ARBA00022519"/>
    </source>
</evidence>
<protein>
    <recommendedName>
        <fullName evidence="9">TRAP transporter small permease protein</fullName>
    </recommendedName>
</protein>
<evidence type="ECO:0000256" key="6">
    <source>
        <dbReference type="ARBA" id="ARBA00022989"/>
    </source>
</evidence>
<dbReference type="Proteomes" id="UP000004310">
    <property type="component" value="Unassembled WGS sequence"/>
</dbReference>
<evidence type="ECO:0000256" key="7">
    <source>
        <dbReference type="ARBA" id="ARBA00023136"/>
    </source>
</evidence>
<evidence type="ECO:0000259" key="10">
    <source>
        <dbReference type="Pfam" id="PF04290"/>
    </source>
</evidence>
<keyword evidence="6 9" id="KW-1133">Transmembrane helix</keyword>
<feature type="transmembrane region" description="Helical" evidence="9">
    <location>
        <begin position="24"/>
        <end position="49"/>
    </location>
</feature>
<comment type="subcellular location">
    <subcellularLocation>
        <location evidence="1 9">Cell inner membrane</location>
        <topology evidence="1 9">Multi-pass membrane protein</topology>
    </subcellularLocation>
</comment>
<keyword evidence="7 9" id="KW-0472">Membrane</keyword>
<evidence type="ECO:0000256" key="1">
    <source>
        <dbReference type="ARBA" id="ARBA00004429"/>
    </source>
</evidence>
<evidence type="ECO:0000313" key="12">
    <source>
        <dbReference type="Proteomes" id="UP000004310"/>
    </source>
</evidence>
<evidence type="ECO:0000256" key="5">
    <source>
        <dbReference type="ARBA" id="ARBA00022692"/>
    </source>
</evidence>
<dbReference type="GO" id="GO:0022857">
    <property type="term" value="F:transmembrane transporter activity"/>
    <property type="evidence" value="ECO:0007669"/>
    <property type="project" value="UniProtKB-UniRule"/>
</dbReference>
<dbReference type="PANTHER" id="PTHR35011:SF10">
    <property type="entry name" value="TRAP TRANSPORTER SMALL PERMEASE PROTEIN"/>
    <property type="match status" value="1"/>
</dbReference>
<dbReference type="Pfam" id="PF04290">
    <property type="entry name" value="DctQ"/>
    <property type="match status" value="1"/>
</dbReference>
<dbReference type="PANTHER" id="PTHR35011">
    <property type="entry name" value="2,3-DIKETO-L-GULONATE TRAP TRANSPORTER SMALL PERMEASE PROTEIN YIAM"/>
    <property type="match status" value="1"/>
</dbReference>
<keyword evidence="3" id="KW-1003">Cell membrane</keyword>
<comment type="similarity">
    <text evidence="8 9">Belongs to the TRAP transporter small permease family.</text>
</comment>
<evidence type="ECO:0000313" key="11">
    <source>
        <dbReference type="EMBL" id="EAU43050.1"/>
    </source>
</evidence>
<evidence type="ECO:0000256" key="2">
    <source>
        <dbReference type="ARBA" id="ARBA00022448"/>
    </source>
</evidence>
<keyword evidence="2 9" id="KW-0813">Transport</keyword>
<name>Q0G5L4_9HYPH</name>
<dbReference type="InterPro" id="IPR007387">
    <property type="entry name" value="TRAP_DctQ"/>
</dbReference>
<proteinExistence type="inferred from homology"/>
<keyword evidence="5 9" id="KW-0812">Transmembrane</keyword>
<evidence type="ECO:0000256" key="9">
    <source>
        <dbReference type="RuleBase" id="RU369079"/>
    </source>
</evidence>
<comment type="caution">
    <text evidence="11">The sequence shown here is derived from an EMBL/GenBank/DDBJ whole genome shotgun (WGS) entry which is preliminary data.</text>
</comment>
<dbReference type="AlphaFoldDB" id="Q0G5L4"/>
<reference evidence="11 12" key="1">
    <citation type="journal article" date="2010" name="J. Bacteriol.">
        <title>Genome sequence of Fulvimarina pelagi HTCC2506T, a Mn(II)-oxidizing alphaproteobacterium possessing an aerobic anoxygenic photosynthetic gene cluster and Xanthorhodopsin.</title>
        <authorList>
            <person name="Kang I."/>
            <person name="Oh H.M."/>
            <person name="Lim S.I."/>
            <person name="Ferriera S."/>
            <person name="Giovannoni S.J."/>
            <person name="Cho J.C."/>
        </authorList>
    </citation>
    <scope>NUCLEOTIDE SEQUENCE [LARGE SCALE GENOMIC DNA]</scope>
    <source>
        <strain evidence="11 12">HTCC2506</strain>
    </source>
</reference>
<evidence type="ECO:0000256" key="8">
    <source>
        <dbReference type="ARBA" id="ARBA00038436"/>
    </source>
</evidence>
<dbReference type="EMBL" id="AATP01000001">
    <property type="protein sequence ID" value="EAU43050.1"/>
    <property type="molecule type" value="Genomic_DNA"/>
</dbReference>
<comment type="subunit">
    <text evidence="9">The complex comprises the extracytoplasmic solute receptor protein and the two transmembrane proteins.</text>
</comment>
<evidence type="ECO:0000256" key="3">
    <source>
        <dbReference type="ARBA" id="ARBA00022475"/>
    </source>
</evidence>
<dbReference type="InterPro" id="IPR055348">
    <property type="entry name" value="DctQ"/>
</dbReference>
<comment type="function">
    <text evidence="9">Part of the tripartite ATP-independent periplasmic (TRAP) transport system.</text>
</comment>
<dbReference type="STRING" id="217511.GCA_001463845_00646"/>
<feature type="domain" description="Tripartite ATP-independent periplasmic transporters DctQ component" evidence="10">
    <location>
        <begin position="44"/>
        <end position="182"/>
    </location>
</feature>
<dbReference type="eggNOG" id="COG4665">
    <property type="taxonomic scope" value="Bacteria"/>
</dbReference>
<keyword evidence="12" id="KW-1185">Reference proteome</keyword>
<dbReference type="GO" id="GO:0005886">
    <property type="term" value="C:plasma membrane"/>
    <property type="evidence" value="ECO:0007669"/>
    <property type="project" value="UniProtKB-SubCell"/>
</dbReference>